<dbReference type="Proteomes" id="UP000182977">
    <property type="component" value="Chromosome I"/>
</dbReference>
<dbReference type="InterPro" id="IPR003439">
    <property type="entry name" value="ABC_transporter-like_ATP-bd"/>
</dbReference>
<keyword evidence="5" id="KW-0547">Nucleotide-binding</keyword>
<dbReference type="PROSITE" id="PS00211">
    <property type="entry name" value="ABC_TRANSPORTER_1"/>
    <property type="match status" value="1"/>
</dbReference>
<keyword evidence="6 9" id="KW-0067">ATP-binding</keyword>
<evidence type="ECO:0000313" key="10">
    <source>
        <dbReference type="Proteomes" id="UP000182977"/>
    </source>
</evidence>
<gene>
    <name evidence="9" type="ORF">SAMN04488563_3467</name>
</gene>
<dbReference type="GO" id="GO:0015833">
    <property type="term" value="P:peptide transport"/>
    <property type="evidence" value="ECO:0007669"/>
    <property type="project" value="InterPro"/>
</dbReference>
<comment type="similarity">
    <text evidence="2">Belongs to the ABC transporter superfamily.</text>
</comment>
<dbReference type="SUPFAM" id="SSF52540">
    <property type="entry name" value="P-loop containing nucleoside triphosphate hydrolases"/>
    <property type="match status" value="1"/>
</dbReference>
<sequence length="334" mass="36012">MTDPVLRVRELGVRFGVDGPAAVDGLSYDVHPGETLGIVGESGSGKTMALRALLRLSPPNAVVTGRVLFGDRDLLQEPESAMAAVRGRTIAMVFQDPTTYFNPVLTVGAQVAEAVRAHHRRTSRKAARQRAVDLLRRVGIPAAEHRCDQFPHEYSGGMRQRAMIAMAIANEPEILLADEPTTALDVTVQAQILDLLRVAQEETGAATVLVTHDLGVIAEIADRVLVMYAGRAVEEAPVRSIFDSPGHPYTAALLASRPILGDTLKRLRPIPGVIPAIGELPPGCAFNPRCDLGRDDDRCRTVRPDLRTVVDGHSSACHHAEKLLDIMTTSGERA</sequence>
<keyword evidence="10" id="KW-1185">Reference proteome</keyword>
<keyword evidence="4" id="KW-1003">Cell membrane</keyword>
<dbReference type="GO" id="GO:0005524">
    <property type="term" value="F:ATP binding"/>
    <property type="evidence" value="ECO:0007669"/>
    <property type="project" value="UniProtKB-KW"/>
</dbReference>
<dbReference type="InterPro" id="IPR050388">
    <property type="entry name" value="ABC_Ni/Peptide_Import"/>
</dbReference>
<evidence type="ECO:0000256" key="6">
    <source>
        <dbReference type="ARBA" id="ARBA00022840"/>
    </source>
</evidence>
<evidence type="ECO:0000259" key="8">
    <source>
        <dbReference type="PROSITE" id="PS50893"/>
    </source>
</evidence>
<evidence type="ECO:0000256" key="7">
    <source>
        <dbReference type="ARBA" id="ARBA00023136"/>
    </source>
</evidence>
<dbReference type="Gene3D" id="3.40.50.300">
    <property type="entry name" value="P-loop containing nucleotide triphosphate hydrolases"/>
    <property type="match status" value="1"/>
</dbReference>
<dbReference type="CDD" id="cd03257">
    <property type="entry name" value="ABC_NikE_OppD_transporters"/>
    <property type="match status" value="1"/>
</dbReference>
<keyword evidence="7" id="KW-0472">Membrane</keyword>
<proteinExistence type="inferred from homology"/>
<feature type="domain" description="ABC transporter" evidence="8">
    <location>
        <begin position="6"/>
        <end position="254"/>
    </location>
</feature>
<dbReference type="PANTHER" id="PTHR43297:SF2">
    <property type="entry name" value="DIPEPTIDE TRANSPORT ATP-BINDING PROTEIN DPPD"/>
    <property type="match status" value="1"/>
</dbReference>
<evidence type="ECO:0000256" key="4">
    <source>
        <dbReference type="ARBA" id="ARBA00022475"/>
    </source>
</evidence>
<dbReference type="InterPro" id="IPR017871">
    <property type="entry name" value="ABC_transporter-like_CS"/>
</dbReference>
<dbReference type="AlphaFoldDB" id="A0A1H2K6Z5"/>
<dbReference type="GO" id="GO:0005886">
    <property type="term" value="C:plasma membrane"/>
    <property type="evidence" value="ECO:0007669"/>
    <property type="project" value="UniProtKB-SubCell"/>
</dbReference>
<dbReference type="PROSITE" id="PS50893">
    <property type="entry name" value="ABC_TRANSPORTER_2"/>
    <property type="match status" value="1"/>
</dbReference>
<evidence type="ECO:0000256" key="1">
    <source>
        <dbReference type="ARBA" id="ARBA00004202"/>
    </source>
</evidence>
<comment type="subcellular location">
    <subcellularLocation>
        <location evidence="1">Cell membrane</location>
        <topology evidence="1">Peripheral membrane protein</topology>
    </subcellularLocation>
</comment>
<evidence type="ECO:0000256" key="5">
    <source>
        <dbReference type="ARBA" id="ARBA00022741"/>
    </source>
</evidence>
<dbReference type="PANTHER" id="PTHR43297">
    <property type="entry name" value="OLIGOPEPTIDE TRANSPORT ATP-BINDING PROTEIN APPD"/>
    <property type="match status" value="1"/>
</dbReference>
<dbReference type="InterPro" id="IPR013563">
    <property type="entry name" value="Oligopep_ABC_C"/>
</dbReference>
<dbReference type="NCBIfam" id="TIGR01727">
    <property type="entry name" value="oligo_HPY"/>
    <property type="match status" value="1"/>
</dbReference>
<protein>
    <submittedName>
        <fullName evidence="9">Peptide/nickel transport system ATP-binding protein</fullName>
    </submittedName>
</protein>
<name>A0A1H2K6Z5_9ACTN</name>
<dbReference type="STRING" id="419479.SAMN04488563_3467"/>
<dbReference type="SMART" id="SM00382">
    <property type="entry name" value="AAA"/>
    <property type="match status" value="1"/>
</dbReference>
<dbReference type="FunFam" id="3.40.50.300:FF:000016">
    <property type="entry name" value="Oligopeptide ABC transporter ATP-binding component"/>
    <property type="match status" value="1"/>
</dbReference>
<dbReference type="GO" id="GO:0016887">
    <property type="term" value="F:ATP hydrolysis activity"/>
    <property type="evidence" value="ECO:0007669"/>
    <property type="project" value="InterPro"/>
</dbReference>
<organism evidence="9 10">
    <name type="scientific">Jiangella alkaliphila</name>
    <dbReference type="NCBI Taxonomy" id="419479"/>
    <lineage>
        <taxon>Bacteria</taxon>
        <taxon>Bacillati</taxon>
        <taxon>Actinomycetota</taxon>
        <taxon>Actinomycetes</taxon>
        <taxon>Jiangellales</taxon>
        <taxon>Jiangellaceae</taxon>
        <taxon>Jiangella</taxon>
    </lineage>
</organism>
<evidence type="ECO:0000256" key="2">
    <source>
        <dbReference type="ARBA" id="ARBA00005417"/>
    </source>
</evidence>
<dbReference type="InterPro" id="IPR003593">
    <property type="entry name" value="AAA+_ATPase"/>
</dbReference>
<reference evidence="10" key="1">
    <citation type="submission" date="2016-10" db="EMBL/GenBank/DDBJ databases">
        <authorList>
            <person name="Varghese N."/>
            <person name="Submissions S."/>
        </authorList>
    </citation>
    <scope>NUCLEOTIDE SEQUENCE [LARGE SCALE GENOMIC DNA]</scope>
    <source>
        <strain evidence="10">DSM 45079</strain>
    </source>
</reference>
<dbReference type="RefSeq" id="WP_046768160.1">
    <property type="nucleotide sequence ID" value="NZ_KQ061224.1"/>
</dbReference>
<accession>A0A1H2K6Z5</accession>
<evidence type="ECO:0000256" key="3">
    <source>
        <dbReference type="ARBA" id="ARBA00022448"/>
    </source>
</evidence>
<dbReference type="OrthoDB" id="5357528at2"/>
<dbReference type="EMBL" id="LT629791">
    <property type="protein sequence ID" value="SDU64116.1"/>
    <property type="molecule type" value="Genomic_DNA"/>
</dbReference>
<keyword evidence="3" id="KW-0813">Transport</keyword>
<dbReference type="Pfam" id="PF00005">
    <property type="entry name" value="ABC_tran"/>
    <property type="match status" value="1"/>
</dbReference>
<dbReference type="InterPro" id="IPR027417">
    <property type="entry name" value="P-loop_NTPase"/>
</dbReference>
<dbReference type="Pfam" id="PF08352">
    <property type="entry name" value="oligo_HPY"/>
    <property type="match status" value="1"/>
</dbReference>
<evidence type="ECO:0000313" key="9">
    <source>
        <dbReference type="EMBL" id="SDU64116.1"/>
    </source>
</evidence>